<organism evidence="1 2">
    <name type="scientific">Pseudomaricurvus hydrocarbonicus</name>
    <dbReference type="NCBI Taxonomy" id="1470433"/>
    <lineage>
        <taxon>Bacteria</taxon>
        <taxon>Pseudomonadati</taxon>
        <taxon>Pseudomonadota</taxon>
        <taxon>Gammaproteobacteria</taxon>
        <taxon>Cellvibrionales</taxon>
        <taxon>Cellvibrionaceae</taxon>
        <taxon>Pseudomaricurvus</taxon>
    </lineage>
</organism>
<name>A0A9E5JVS1_9GAMM</name>
<dbReference type="InterPro" id="IPR016195">
    <property type="entry name" value="Pol/histidinol_Pase-like"/>
</dbReference>
<protein>
    <submittedName>
        <fullName evidence="1">DUF3604 domain-containing protein</fullName>
    </submittedName>
</protein>
<evidence type="ECO:0000313" key="1">
    <source>
        <dbReference type="EMBL" id="NHO65785.1"/>
    </source>
</evidence>
<dbReference type="InterPro" id="IPR022028">
    <property type="entry name" value="DUF3604"/>
</dbReference>
<dbReference type="Gene3D" id="3.20.20.140">
    <property type="entry name" value="Metal-dependent hydrolases"/>
    <property type="match status" value="1"/>
</dbReference>
<keyword evidence="2" id="KW-1185">Reference proteome</keyword>
<evidence type="ECO:0000313" key="2">
    <source>
        <dbReference type="Proteomes" id="UP000787472"/>
    </source>
</evidence>
<comment type="caution">
    <text evidence="1">The sequence shown here is derived from an EMBL/GenBank/DDBJ whole genome shotgun (WGS) entry which is preliminary data.</text>
</comment>
<dbReference type="SUPFAM" id="SSF89550">
    <property type="entry name" value="PHP domain-like"/>
    <property type="match status" value="1"/>
</dbReference>
<accession>A0A9E5JVS1</accession>
<gene>
    <name evidence="1" type="ORF">G8770_09550</name>
</gene>
<dbReference type="AlphaFoldDB" id="A0A9E5JVS1"/>
<reference evidence="1" key="1">
    <citation type="submission" date="2020-03" db="EMBL/GenBank/DDBJ databases">
        <authorList>
            <person name="Guo F."/>
        </authorList>
    </citation>
    <scope>NUCLEOTIDE SEQUENCE</scope>
    <source>
        <strain evidence="1">JCM 30134</strain>
    </source>
</reference>
<dbReference type="Pfam" id="PF12228">
    <property type="entry name" value="DUF3604"/>
    <property type="match status" value="1"/>
</dbReference>
<sequence length="642" mass="71590">MVRFSGLTALGSNAPVFTRFTSLIAAVLISALWQQPSVAATDSVLATTPMTSQQPFSPSLRTPAENQLFWGDLHLHTNLSTDAYINGSRSIGQEEAYRFAMGETVTSDIGIEAKLNRPLDFLAVTDHGENLGLYARIEAGDPLVVGQPVGDRYAEVLDLFGKVGLRNAFMQVIGKHGPMPDMPTSVLRSIWSDVTQIADRYNQPGQFTTLIGYEWTSMINGDNLHRVVLFRDDADLTSQVLPIDANENPDPESLWAGLAHYEEATGGQVLAIPHNGNLSNGRMFSPQRVNGDPIDRRYAENRMRWEPVYEVTQMKGDGESHPTLSPTDEFANFETWDTTNVAFSTPKEPWMLRYEYARSALKDGLEYDRTLGANPFKMGLVGGTDTHTGLATTREDNYFGKFKGSNPSAERLKAKMGGQFQSNLDLGASGLTGVWARENSREAIFDALRRREVYATSGSRIRLRFFGGWNFQPEDVTRADYARYGYRSGVPMGSNLPARENANAPSFMIHAVRDPDAANLDRVQVIKGWLDDKGQSHEKVYNVALSDGRTADRKGRVQPLKSTVDVAKATYSNSTGDPELISWWQDPEFDPLQPAFYYVRVLEIPTPRWTTYDAAYFDTELPESVPVEIQDRAYSSPIWYQP</sequence>
<dbReference type="EMBL" id="JAAONZ010000005">
    <property type="protein sequence ID" value="NHO65785.1"/>
    <property type="molecule type" value="Genomic_DNA"/>
</dbReference>
<proteinExistence type="predicted"/>
<dbReference type="Proteomes" id="UP000787472">
    <property type="component" value="Unassembled WGS sequence"/>
</dbReference>